<reference evidence="2" key="2">
    <citation type="submission" date="2010-04" db="EMBL/GenBank/DDBJ databases">
        <authorList>
            <person name="Buell R."/>
            <person name="Hamilton J."/>
            <person name="Hostetler J."/>
        </authorList>
    </citation>
    <scope>NUCLEOTIDE SEQUENCE [LARGE SCALE GENOMIC DNA]</scope>
    <source>
        <strain evidence="2">DAOM:BR144</strain>
    </source>
</reference>
<dbReference type="EMBL" id="GL376573">
    <property type="status" value="NOT_ANNOTATED_CDS"/>
    <property type="molecule type" value="Genomic_DNA"/>
</dbReference>
<accession>K3WLK0</accession>
<proteinExistence type="predicted"/>
<dbReference type="VEuPathDB" id="FungiDB:PYU1_G005830"/>
<reference evidence="2" key="1">
    <citation type="journal article" date="2010" name="Genome Biol.">
        <title>Genome sequence of the necrotrophic plant pathogen Pythium ultimum reveals original pathogenicity mechanisms and effector repertoire.</title>
        <authorList>
            <person name="Levesque C.A."/>
            <person name="Brouwer H."/>
            <person name="Cano L."/>
            <person name="Hamilton J.P."/>
            <person name="Holt C."/>
            <person name="Huitema E."/>
            <person name="Raffaele S."/>
            <person name="Robideau G.P."/>
            <person name="Thines M."/>
            <person name="Win J."/>
            <person name="Zerillo M.M."/>
            <person name="Beakes G.W."/>
            <person name="Boore J.L."/>
            <person name="Busam D."/>
            <person name="Dumas B."/>
            <person name="Ferriera S."/>
            <person name="Fuerstenberg S.I."/>
            <person name="Gachon C.M."/>
            <person name="Gaulin E."/>
            <person name="Govers F."/>
            <person name="Grenville-Briggs L."/>
            <person name="Horner N."/>
            <person name="Hostetler J."/>
            <person name="Jiang R.H."/>
            <person name="Johnson J."/>
            <person name="Krajaejun T."/>
            <person name="Lin H."/>
            <person name="Meijer H.J."/>
            <person name="Moore B."/>
            <person name="Morris P."/>
            <person name="Phuntmart V."/>
            <person name="Puiu D."/>
            <person name="Shetty J."/>
            <person name="Stajich J.E."/>
            <person name="Tripathy S."/>
            <person name="Wawra S."/>
            <person name="van West P."/>
            <person name="Whitty B.R."/>
            <person name="Coutinho P.M."/>
            <person name="Henrissat B."/>
            <person name="Martin F."/>
            <person name="Thomas P.D."/>
            <person name="Tyler B.M."/>
            <person name="De Vries R.P."/>
            <person name="Kamoun S."/>
            <person name="Yandell M."/>
            <person name="Tisserat N."/>
            <person name="Buell C.R."/>
        </authorList>
    </citation>
    <scope>NUCLEOTIDE SEQUENCE</scope>
    <source>
        <strain evidence="2">DAOM:BR144</strain>
    </source>
</reference>
<dbReference type="InParanoid" id="K3WLK0"/>
<organism evidence="1 2">
    <name type="scientific">Globisporangium ultimum (strain ATCC 200006 / CBS 805.95 / DAOM BR144)</name>
    <name type="common">Pythium ultimum</name>
    <dbReference type="NCBI Taxonomy" id="431595"/>
    <lineage>
        <taxon>Eukaryota</taxon>
        <taxon>Sar</taxon>
        <taxon>Stramenopiles</taxon>
        <taxon>Oomycota</taxon>
        <taxon>Peronosporomycetes</taxon>
        <taxon>Pythiales</taxon>
        <taxon>Pythiaceae</taxon>
        <taxon>Globisporangium</taxon>
    </lineage>
</organism>
<sequence length="77" mass="8700">MALPSCPLLQTIANLACGCVLLALDFVRRDMDLMKILSLRFAPLLQSDLLISVALRLLHRLPEELLYEIARHPFENA</sequence>
<dbReference type="EnsemblProtists" id="PYU1_T005842">
    <property type="protein sequence ID" value="PYU1_T005842"/>
    <property type="gene ID" value="PYU1_G005830"/>
</dbReference>
<dbReference type="AlphaFoldDB" id="K3WLK0"/>
<evidence type="ECO:0000313" key="1">
    <source>
        <dbReference type="EnsemblProtists" id="PYU1_T005842"/>
    </source>
</evidence>
<name>K3WLK0_GLOUD</name>
<reference evidence="1" key="3">
    <citation type="submission" date="2015-02" db="UniProtKB">
        <authorList>
            <consortium name="EnsemblProtists"/>
        </authorList>
    </citation>
    <scope>IDENTIFICATION</scope>
    <source>
        <strain evidence="1">DAOM BR144</strain>
    </source>
</reference>
<dbReference type="HOGENOM" id="CLU_2645650_0_0_1"/>
<dbReference type="Proteomes" id="UP000019132">
    <property type="component" value="Unassembled WGS sequence"/>
</dbReference>
<evidence type="ECO:0000313" key="2">
    <source>
        <dbReference type="Proteomes" id="UP000019132"/>
    </source>
</evidence>
<protein>
    <submittedName>
        <fullName evidence="1">Uncharacterized protein</fullName>
    </submittedName>
</protein>
<keyword evidence="2" id="KW-1185">Reference proteome</keyword>